<dbReference type="RefSeq" id="WP_125486199.1">
    <property type="nucleotide sequence ID" value="NZ_RSDW01000001.1"/>
</dbReference>
<keyword evidence="3" id="KW-1185">Reference proteome</keyword>
<dbReference type="Proteomes" id="UP000269669">
    <property type="component" value="Unassembled WGS sequence"/>
</dbReference>
<dbReference type="Gene3D" id="1.25.10.10">
    <property type="entry name" value="Leucine-rich Repeat Variant"/>
    <property type="match status" value="1"/>
</dbReference>
<dbReference type="InterPro" id="IPR004155">
    <property type="entry name" value="PBS_lyase_HEAT"/>
</dbReference>
<dbReference type="InterPro" id="IPR016024">
    <property type="entry name" value="ARM-type_fold"/>
</dbReference>
<comment type="caution">
    <text evidence="2">The sequence shown here is derived from an EMBL/GenBank/DDBJ whole genome shotgun (WGS) entry which is preliminary data.</text>
</comment>
<accession>A0A3R9NVL2</accession>
<protein>
    <submittedName>
        <fullName evidence="2">HEAT repeat protein</fullName>
    </submittedName>
</protein>
<dbReference type="GO" id="GO:0016491">
    <property type="term" value="F:oxidoreductase activity"/>
    <property type="evidence" value="ECO:0007669"/>
    <property type="project" value="TreeGrafter"/>
</dbReference>
<dbReference type="OrthoDB" id="106976at2"/>
<dbReference type="SMART" id="SM00567">
    <property type="entry name" value="EZ_HEAT"/>
    <property type="match status" value="5"/>
</dbReference>
<dbReference type="PANTHER" id="PTHR12697">
    <property type="entry name" value="PBS LYASE HEAT-LIKE PROTEIN"/>
    <property type="match status" value="1"/>
</dbReference>
<organism evidence="2 3">
    <name type="scientific">Edaphobacter aggregans</name>
    <dbReference type="NCBI Taxonomy" id="570835"/>
    <lineage>
        <taxon>Bacteria</taxon>
        <taxon>Pseudomonadati</taxon>
        <taxon>Acidobacteriota</taxon>
        <taxon>Terriglobia</taxon>
        <taxon>Terriglobales</taxon>
        <taxon>Acidobacteriaceae</taxon>
        <taxon>Edaphobacter</taxon>
    </lineage>
</organism>
<name>A0A3R9NVL2_9BACT</name>
<dbReference type="InterPro" id="IPR011989">
    <property type="entry name" value="ARM-like"/>
</dbReference>
<dbReference type="PANTHER" id="PTHR12697:SF38">
    <property type="entry name" value="PBS LYASE HEAT DOMAIN PROTEIN REPEAT-CONTAINING PROTEIN"/>
    <property type="match status" value="1"/>
</dbReference>
<feature type="signal peptide" evidence="1">
    <location>
        <begin position="1"/>
        <end position="17"/>
    </location>
</feature>
<dbReference type="Pfam" id="PF13646">
    <property type="entry name" value="HEAT_2"/>
    <property type="match status" value="1"/>
</dbReference>
<dbReference type="AlphaFoldDB" id="A0A3R9NVL2"/>
<reference evidence="2 3" key="1">
    <citation type="submission" date="2018-12" db="EMBL/GenBank/DDBJ databases">
        <title>Sequencing of bacterial isolates from soil warming experiment in Harvard Forest, Massachusetts, USA.</title>
        <authorList>
            <person name="Deangelis K."/>
        </authorList>
    </citation>
    <scope>NUCLEOTIDE SEQUENCE [LARGE SCALE GENOMIC DNA]</scope>
    <source>
        <strain evidence="2 3">EB153</strain>
    </source>
</reference>
<evidence type="ECO:0000256" key="1">
    <source>
        <dbReference type="SAM" id="SignalP"/>
    </source>
</evidence>
<feature type="chain" id="PRO_5018608995" evidence="1">
    <location>
        <begin position="18"/>
        <end position="351"/>
    </location>
</feature>
<sequence length="351" mass="38093">MKHFLIALILSASAIVAQQPKVINTQFNTEPAGAGLSATVARFQRSTQPQWLGYEVPALPRTNFSSCSDSEGASQSEDGCCGEYQLESTRDGMSSSDQKPSPANMYVLLRLDHGAIIKVRPANAGCRLNAGGVPFTWLTGVQPNDSVTFLTKLAAQPEDDQGKRVTEDSLVTLAMHATPAATEALASLAAPTNTPRLREKAAFWLGAKRGHEGFLVLQQLITKEQDPKLREKLTFDLSINSDPAATDELLKMAKSDSSPQVRGQAIFWLAQKAGKKASAAITDAIQNDPELQVKKKAVFALSQLPKDEGVPQLMHVADTNSNPTIRKEAIFWLGQSKDPRALEYLEAILKR</sequence>
<proteinExistence type="predicted"/>
<dbReference type="SUPFAM" id="SSF48371">
    <property type="entry name" value="ARM repeat"/>
    <property type="match status" value="1"/>
</dbReference>
<evidence type="ECO:0000313" key="3">
    <source>
        <dbReference type="Proteomes" id="UP000269669"/>
    </source>
</evidence>
<keyword evidence="1" id="KW-0732">Signal</keyword>
<evidence type="ECO:0000313" key="2">
    <source>
        <dbReference type="EMBL" id="RSL17755.1"/>
    </source>
</evidence>
<gene>
    <name evidence="2" type="ORF">EDE15_3299</name>
</gene>
<dbReference type="EMBL" id="RSDW01000001">
    <property type="protein sequence ID" value="RSL17755.1"/>
    <property type="molecule type" value="Genomic_DNA"/>
</dbReference>